<dbReference type="InterPro" id="IPR052526">
    <property type="entry name" value="HTH-type_Bedaq_tolerance"/>
</dbReference>
<dbReference type="PANTHER" id="PTHR39515:SF2">
    <property type="entry name" value="HTH-TYPE TRANSCRIPTIONAL REGULATOR RV0880"/>
    <property type="match status" value="1"/>
</dbReference>
<sequence length="157" mass="16415">MFTVVNAQPITPALASDLALACGRLQRHAKRLAGLPPASSTWRVLHTIEMEGPLSPGTLTRLEGNRPSATTDLIARLQRDGLVSRRPDPADARSSLISVTPAGVDYCRRAEAAIGESLAPALAGLSPQHAATLADCLPAIQAAVALLREAPVTRGTK</sequence>
<evidence type="ECO:0000259" key="1">
    <source>
        <dbReference type="PROSITE" id="PS50995"/>
    </source>
</evidence>
<dbReference type="PANTHER" id="PTHR39515">
    <property type="entry name" value="CONSERVED PROTEIN"/>
    <property type="match status" value="1"/>
</dbReference>
<gene>
    <name evidence="2" type="ordered locus">PACID_23170</name>
</gene>
<proteinExistence type="predicted"/>
<dbReference type="SUPFAM" id="SSF46785">
    <property type="entry name" value="Winged helix' DNA-binding domain"/>
    <property type="match status" value="1"/>
</dbReference>
<dbReference type="eggNOG" id="COG1846">
    <property type="taxonomic scope" value="Bacteria"/>
</dbReference>
<organism evidence="2 3">
    <name type="scientific">Acidipropionibacterium acidipropionici (strain ATCC 4875 / DSM 20272 / JCM 6432 / NBRC 12425 / NCIMB 8070 / 4)</name>
    <name type="common">Propionibacterium acidipropionici</name>
    <dbReference type="NCBI Taxonomy" id="1171373"/>
    <lineage>
        <taxon>Bacteria</taxon>
        <taxon>Bacillati</taxon>
        <taxon>Actinomycetota</taxon>
        <taxon>Actinomycetes</taxon>
        <taxon>Propionibacteriales</taxon>
        <taxon>Propionibacteriaceae</taxon>
        <taxon>Acidipropionibacterium</taxon>
    </lineage>
</organism>
<dbReference type="PATRIC" id="fig|1171373.8.peg.2288"/>
<accession>K7RPY7</accession>
<dbReference type="KEGG" id="pbo:PACID_23170"/>
<dbReference type="Proteomes" id="UP000000214">
    <property type="component" value="Chromosome"/>
</dbReference>
<dbReference type="InterPro" id="IPR036388">
    <property type="entry name" value="WH-like_DNA-bd_sf"/>
</dbReference>
<dbReference type="PROSITE" id="PS50995">
    <property type="entry name" value="HTH_MARR_2"/>
    <property type="match status" value="1"/>
</dbReference>
<dbReference type="SMART" id="SM00347">
    <property type="entry name" value="HTH_MARR"/>
    <property type="match status" value="1"/>
</dbReference>
<dbReference type="GO" id="GO:0003700">
    <property type="term" value="F:DNA-binding transcription factor activity"/>
    <property type="evidence" value="ECO:0007669"/>
    <property type="project" value="InterPro"/>
</dbReference>
<protein>
    <submittedName>
        <fullName evidence="2">Transcriptional regulator, MarR family</fullName>
    </submittedName>
</protein>
<dbReference type="EMBL" id="CP003493">
    <property type="protein sequence ID" value="AFV90099.1"/>
    <property type="molecule type" value="Genomic_DNA"/>
</dbReference>
<reference evidence="2 3" key="1">
    <citation type="journal article" date="2012" name="BMC Genomics">
        <title>The genome sequence of Propionibacterium acidipropionici provides insights into its biotechnological and industrial potential.</title>
        <authorList>
            <person name="Parizzi L.P."/>
            <person name="Grassi M.C."/>
            <person name="Llerena L.A."/>
            <person name="Carazzolle M.F."/>
            <person name="Queiroz V.L."/>
            <person name="Lunardi I."/>
            <person name="Zeidler A.F."/>
            <person name="Teixeira P.J."/>
            <person name="Mieczkowski P."/>
            <person name="Rincones J."/>
            <person name="Pereira G.A."/>
        </authorList>
    </citation>
    <scope>NUCLEOTIDE SEQUENCE [LARGE SCALE GENOMIC DNA]</scope>
    <source>
        <strain evidence="3">ATCC 4875 / DSM 20272 / JCM 6432 / NBRC 12425 / NCIMB 8070</strain>
    </source>
</reference>
<evidence type="ECO:0000313" key="2">
    <source>
        <dbReference type="EMBL" id="AFV90099.1"/>
    </source>
</evidence>
<dbReference type="Gene3D" id="1.10.10.10">
    <property type="entry name" value="Winged helix-like DNA-binding domain superfamily/Winged helix DNA-binding domain"/>
    <property type="match status" value="1"/>
</dbReference>
<dbReference type="InterPro" id="IPR000835">
    <property type="entry name" value="HTH_MarR-typ"/>
</dbReference>
<name>K7RPY7_ACIA4</name>
<feature type="domain" description="HTH marR-type" evidence="1">
    <location>
        <begin position="11"/>
        <end position="142"/>
    </location>
</feature>
<dbReference type="Pfam" id="PF01047">
    <property type="entry name" value="MarR"/>
    <property type="match status" value="1"/>
</dbReference>
<dbReference type="InterPro" id="IPR036390">
    <property type="entry name" value="WH_DNA-bd_sf"/>
</dbReference>
<evidence type="ECO:0000313" key="3">
    <source>
        <dbReference type="Proteomes" id="UP000000214"/>
    </source>
</evidence>
<dbReference type="HOGENOM" id="CLU_083287_15_1_11"/>
<dbReference type="AlphaFoldDB" id="K7RPY7"/>
<dbReference type="STRING" id="1171373.PACID_23170"/>